<dbReference type="GO" id="GO:0005759">
    <property type="term" value="C:mitochondrial matrix"/>
    <property type="evidence" value="ECO:0007669"/>
    <property type="project" value="UniProtKB-ARBA"/>
</dbReference>
<dbReference type="Pfam" id="PF00679">
    <property type="entry name" value="EFG_C"/>
    <property type="match status" value="1"/>
</dbReference>
<dbReference type="InterPro" id="IPR009022">
    <property type="entry name" value="EFG_III"/>
</dbReference>
<evidence type="ECO:0000313" key="8">
    <source>
        <dbReference type="Proteomes" id="UP000245768"/>
    </source>
</evidence>
<keyword evidence="7" id="KW-0378">Hydrolase</keyword>
<dbReference type="AlphaFoldDB" id="A0A316YZ61"/>
<feature type="region of interest" description="Disordered" evidence="5">
    <location>
        <begin position="788"/>
        <end position="811"/>
    </location>
</feature>
<dbReference type="PRINTS" id="PR00315">
    <property type="entry name" value="ELONGATNFCT"/>
</dbReference>
<evidence type="ECO:0000256" key="1">
    <source>
        <dbReference type="ARBA" id="ARBA00022741"/>
    </source>
</evidence>
<feature type="compositionally biased region" description="Low complexity" evidence="5">
    <location>
        <begin position="69"/>
        <end position="87"/>
    </location>
</feature>
<dbReference type="GO" id="GO:0032790">
    <property type="term" value="P:ribosome disassembly"/>
    <property type="evidence" value="ECO:0007669"/>
    <property type="project" value="TreeGrafter"/>
</dbReference>
<dbReference type="FunFam" id="3.40.50.300:FF:000514">
    <property type="entry name" value="Ribosome-releasing factor 2, mitochondrial"/>
    <property type="match status" value="1"/>
</dbReference>
<dbReference type="RefSeq" id="XP_025381544.1">
    <property type="nucleotide sequence ID" value="XM_025523213.1"/>
</dbReference>
<dbReference type="Pfam" id="PF00009">
    <property type="entry name" value="GTP_EFTU"/>
    <property type="match status" value="1"/>
</dbReference>
<dbReference type="Gene3D" id="3.30.70.240">
    <property type="match status" value="1"/>
</dbReference>
<dbReference type="GO" id="GO:0005525">
    <property type="term" value="F:GTP binding"/>
    <property type="evidence" value="ECO:0007669"/>
    <property type="project" value="UniProtKB-KW"/>
</dbReference>
<evidence type="ECO:0000256" key="5">
    <source>
        <dbReference type="SAM" id="MobiDB-lite"/>
    </source>
</evidence>
<evidence type="ECO:0000256" key="3">
    <source>
        <dbReference type="ARBA" id="ARBA00023128"/>
    </source>
</evidence>
<dbReference type="Gene3D" id="2.40.30.10">
    <property type="entry name" value="Translation factors"/>
    <property type="match status" value="1"/>
</dbReference>
<dbReference type="GO" id="GO:0003924">
    <property type="term" value="F:GTPase activity"/>
    <property type="evidence" value="ECO:0007669"/>
    <property type="project" value="InterPro"/>
</dbReference>
<dbReference type="Gene3D" id="3.30.70.870">
    <property type="entry name" value="Elongation Factor G (Translational Gtpase), domain 3"/>
    <property type="match status" value="1"/>
</dbReference>
<dbReference type="InParanoid" id="A0A316YZ61"/>
<dbReference type="SUPFAM" id="SSF52540">
    <property type="entry name" value="P-loop containing nucleoside triphosphate hydrolases"/>
    <property type="match status" value="1"/>
</dbReference>
<dbReference type="GO" id="GO:0032543">
    <property type="term" value="P:mitochondrial translation"/>
    <property type="evidence" value="ECO:0007669"/>
    <property type="project" value="TreeGrafter"/>
</dbReference>
<organism evidence="7 8">
    <name type="scientific">Acaromyces ingoldii</name>
    <dbReference type="NCBI Taxonomy" id="215250"/>
    <lineage>
        <taxon>Eukaryota</taxon>
        <taxon>Fungi</taxon>
        <taxon>Dikarya</taxon>
        <taxon>Basidiomycota</taxon>
        <taxon>Ustilaginomycotina</taxon>
        <taxon>Exobasidiomycetes</taxon>
        <taxon>Exobasidiales</taxon>
        <taxon>Cryptobasidiaceae</taxon>
        <taxon>Acaromyces</taxon>
    </lineage>
</organism>
<evidence type="ECO:0000259" key="6">
    <source>
        <dbReference type="PROSITE" id="PS51722"/>
    </source>
</evidence>
<evidence type="ECO:0000256" key="4">
    <source>
        <dbReference type="ARBA" id="ARBA00023134"/>
    </source>
</evidence>
<feature type="domain" description="Tr-type G" evidence="6">
    <location>
        <begin position="36"/>
        <end position="374"/>
    </location>
</feature>
<dbReference type="PANTHER" id="PTHR43261">
    <property type="entry name" value="TRANSLATION ELONGATION FACTOR G-RELATED"/>
    <property type="match status" value="1"/>
</dbReference>
<dbReference type="CDD" id="cd16262">
    <property type="entry name" value="EFG_III"/>
    <property type="match status" value="1"/>
</dbReference>
<keyword evidence="1" id="KW-0547">Nucleotide-binding</keyword>
<dbReference type="SUPFAM" id="SSF50447">
    <property type="entry name" value="Translation proteins"/>
    <property type="match status" value="1"/>
</dbReference>
<feature type="region of interest" description="Disordered" evidence="5">
    <location>
        <begin position="69"/>
        <end position="93"/>
    </location>
</feature>
<protein>
    <submittedName>
        <fullName evidence="7">P-loop containing nucleoside triphosphate hydrolase protein</fullName>
    </submittedName>
</protein>
<feature type="compositionally biased region" description="Low complexity" evidence="5">
    <location>
        <begin position="790"/>
        <end position="805"/>
    </location>
</feature>
<gene>
    <name evidence="7" type="ORF">FA10DRAFT_274310</name>
</gene>
<dbReference type="InterPro" id="IPR035647">
    <property type="entry name" value="EFG_III/V"/>
</dbReference>
<reference evidence="7 8" key="1">
    <citation type="journal article" date="2018" name="Mol. Biol. Evol.">
        <title>Broad Genomic Sampling Reveals a Smut Pathogenic Ancestry of the Fungal Clade Ustilaginomycotina.</title>
        <authorList>
            <person name="Kijpornyongpan T."/>
            <person name="Mondo S.J."/>
            <person name="Barry K."/>
            <person name="Sandor L."/>
            <person name="Lee J."/>
            <person name="Lipzen A."/>
            <person name="Pangilinan J."/>
            <person name="LaButti K."/>
            <person name="Hainaut M."/>
            <person name="Henrissat B."/>
            <person name="Grigoriev I.V."/>
            <person name="Spatafora J.W."/>
            <person name="Aime M.C."/>
        </authorList>
    </citation>
    <scope>NUCLEOTIDE SEQUENCE [LARGE SCALE GENOMIC DNA]</scope>
    <source>
        <strain evidence="7 8">MCA 4198</strain>
    </source>
</reference>
<dbReference type="InterPro" id="IPR005225">
    <property type="entry name" value="Small_GTP-bd"/>
</dbReference>
<evidence type="ECO:0000256" key="2">
    <source>
        <dbReference type="ARBA" id="ARBA00022917"/>
    </source>
</evidence>
<dbReference type="Gene3D" id="3.40.50.300">
    <property type="entry name" value="P-loop containing nucleotide triphosphate hydrolases"/>
    <property type="match status" value="1"/>
</dbReference>
<dbReference type="GeneID" id="37045129"/>
<proteinExistence type="predicted"/>
<feature type="region of interest" description="Disordered" evidence="5">
    <location>
        <begin position="516"/>
        <end position="541"/>
    </location>
</feature>
<dbReference type="InterPro" id="IPR027417">
    <property type="entry name" value="P-loop_NTPase"/>
</dbReference>
<dbReference type="InterPro" id="IPR035649">
    <property type="entry name" value="EFG_V"/>
</dbReference>
<keyword evidence="8" id="KW-1185">Reference proteome</keyword>
<dbReference type="InterPro" id="IPR041095">
    <property type="entry name" value="EFG_II"/>
</dbReference>
<evidence type="ECO:0000313" key="7">
    <source>
        <dbReference type="EMBL" id="PWN94346.1"/>
    </source>
</evidence>
<dbReference type="OrthoDB" id="198619at2759"/>
<dbReference type="PROSITE" id="PS51722">
    <property type="entry name" value="G_TR_2"/>
    <property type="match status" value="1"/>
</dbReference>
<dbReference type="InterPro" id="IPR009000">
    <property type="entry name" value="Transl_B-barrel_sf"/>
</dbReference>
<dbReference type="EMBL" id="KZ819634">
    <property type="protein sequence ID" value="PWN94346.1"/>
    <property type="molecule type" value="Genomic_DNA"/>
</dbReference>
<keyword evidence="3" id="KW-0496">Mitochondrion</keyword>
<feature type="region of interest" description="Disordered" evidence="5">
    <location>
        <begin position="1"/>
        <end position="24"/>
    </location>
</feature>
<keyword evidence="2" id="KW-0648">Protein biosynthesis</keyword>
<name>A0A316YZ61_9BASI</name>
<dbReference type="InterPro" id="IPR053905">
    <property type="entry name" value="EF-G-like_DII"/>
</dbReference>
<accession>A0A316YZ61</accession>
<keyword evidence="4" id="KW-0342">GTP-binding</keyword>
<dbReference type="Proteomes" id="UP000245768">
    <property type="component" value="Unassembled WGS sequence"/>
</dbReference>
<dbReference type="InterPro" id="IPR031157">
    <property type="entry name" value="G_TR_CS"/>
</dbReference>
<dbReference type="CDD" id="cd03713">
    <property type="entry name" value="EFG_mtEFG_C"/>
    <property type="match status" value="1"/>
</dbReference>
<dbReference type="Pfam" id="PF22042">
    <property type="entry name" value="EF-G_D2"/>
    <property type="match status" value="1"/>
</dbReference>
<dbReference type="NCBIfam" id="TIGR00231">
    <property type="entry name" value="small_GTP"/>
    <property type="match status" value="1"/>
</dbReference>
<dbReference type="InterPro" id="IPR000640">
    <property type="entry name" value="EFG_V-like"/>
</dbReference>
<sequence>MSRGVPGVYPTATRGHARPSIGDEDALAPHARERFERLRNVSFWGHIDAGKTTLTERVLYLSGALSPPSGAAGPSTGAAAAGGPMPGDVDSGSTVTDFLEAERERGITIQSAAVGPISWSPLGGASAREKGADGGRVDITLVDTPGHIDFTIEVERSLRVADGCVVLVDGVEGVESQTEGVWNIAQRYNVRSHIVFVNKMDRVGASLRKSIASIVERGLHPRPTLLQLPVYSTSASAKANGEDEGIVGLIDLVDDSLHVHFFGGKAGETVERVALGEAVKRRRIDQALADEAHRAREALVEAVASLDEALLEHVLTESDAGTGSASVPTHLLRPAIRRLVAKGEILAVLCGSAHKNVGVQNVLDAIAWYLPSPTEAGDFDASAKRGDGELAALAFKVVWDKRKGPMTFVRVYAGTLSRTSTLLNTTTQTKERLSKLLLPYADQFVETEEIGAGQIAVLLGLRDTRTGDTLVDLRASSSKTTPVDVPPPVFSMSVEALSKSDESNVKEALDMLVRTDPSLRLDDGSSSSTDGSGGLGAAGTGQTVLSGMGELHLEIARDRLKGEFGAKANLGGVRVSYRETIAGDDEGVEGETRVEEVLDREVMGKPLKAGLELRLKRLSAQDGPGDDTLGGNIIDIDLDDELLRGGNERSASAVAKRPDEVLDSTAMRQALRAGLVASLSRGPLTSNPLSGLHISVSHVQTFGQDLTPARALSLAASSALRKAVKERGAKMMEPVMKLRVECQESHLGKVVADLTSEQHGVVEHVDHEGLAEQGAEGASTSESRLQGIYLPPSSASAPLESTSDSLELSPTDARQRTTIHALAPLARLVSYSSRLRALTAGSGTFTMRLSGFQTVGADREREILTSLGRM</sequence>
<dbReference type="InterPro" id="IPR000795">
    <property type="entry name" value="T_Tr_GTP-bd_dom"/>
</dbReference>
<dbReference type="STRING" id="215250.A0A316YZ61"/>
<dbReference type="SUPFAM" id="SSF54980">
    <property type="entry name" value="EF-G C-terminal domain-like"/>
    <property type="match status" value="2"/>
</dbReference>
<dbReference type="Pfam" id="PF14492">
    <property type="entry name" value="EFG_III"/>
    <property type="match status" value="2"/>
</dbReference>
<dbReference type="FunCoup" id="A0A316YZ61">
    <property type="interactions" value="62"/>
</dbReference>
<dbReference type="PANTHER" id="PTHR43261:SF1">
    <property type="entry name" value="RIBOSOME-RELEASING FACTOR 2, MITOCHONDRIAL"/>
    <property type="match status" value="1"/>
</dbReference>
<dbReference type="PROSITE" id="PS00301">
    <property type="entry name" value="G_TR_1"/>
    <property type="match status" value="1"/>
</dbReference>